<proteinExistence type="predicted"/>
<evidence type="ECO:0000313" key="1">
    <source>
        <dbReference type="EMBL" id="AZU99679.1"/>
    </source>
</evidence>
<gene>
    <name evidence="1" type="ORF">SBP1_gp087</name>
</gene>
<protein>
    <submittedName>
        <fullName evidence="1">Uncharacterized protein</fullName>
    </submittedName>
</protein>
<reference evidence="1" key="1">
    <citation type="submission" date="2018-12" db="EMBL/GenBank/DDBJ databases">
        <title>Characterization of a N4-like bacteriophage infecting a coral-derived Vibrio strain.</title>
        <authorList>
            <person name="Huang S."/>
        </authorList>
    </citation>
    <scope>NUCLEOTIDE SEQUENCE [LARGE SCALE GENOMIC DNA]</scope>
</reference>
<dbReference type="Proteomes" id="UP000290131">
    <property type="component" value="Segment"/>
</dbReference>
<keyword evidence="2" id="KW-1185">Reference proteome</keyword>
<organism evidence="1">
    <name type="scientific">Vibrio virus vB_VspP_SBP1</name>
    <dbReference type="NCBI Taxonomy" id="2500581"/>
    <lineage>
        <taxon>Viruses</taxon>
        <taxon>Duplodnaviria</taxon>
        <taxon>Heunggongvirae</taxon>
        <taxon>Uroviricota</taxon>
        <taxon>Caudoviricetes</taxon>
        <taxon>Schitoviridae</taxon>
        <taxon>Electravirus</taxon>
        <taxon>Electravirus Sbp1</taxon>
    </lineage>
</organism>
<dbReference type="EMBL" id="MK301608">
    <property type="protein sequence ID" value="AZU99679.1"/>
    <property type="molecule type" value="Genomic_DNA"/>
</dbReference>
<sequence length="92" mass="10910">MRIVRELMQTMLDWMPGYYAIEDKNLMHYWHLRTSAKGRSRGTIVFDHQYGLRVRLDDADLVKELRTKVLINNMEGAVTIYYINPRLPHASD</sequence>
<name>A0A3T0IIT7_9CAUD</name>
<evidence type="ECO:0000313" key="2">
    <source>
        <dbReference type="Proteomes" id="UP000290131"/>
    </source>
</evidence>
<accession>A0A3T0IIT7</accession>